<dbReference type="InterPro" id="IPR036770">
    <property type="entry name" value="Ankyrin_rpt-contain_sf"/>
</dbReference>
<feature type="region of interest" description="Disordered" evidence="1">
    <location>
        <begin position="864"/>
        <end position="895"/>
    </location>
</feature>
<dbReference type="InterPro" id="IPR052072">
    <property type="entry name" value="Vascular_dev_regulator"/>
</dbReference>
<feature type="region of interest" description="Disordered" evidence="1">
    <location>
        <begin position="430"/>
        <end position="455"/>
    </location>
</feature>
<dbReference type="InterPro" id="IPR037986">
    <property type="entry name" value="Myo5p-like_CBD_DIL"/>
</dbReference>
<dbReference type="PANTHER" id="PTHR16027">
    <property type="entry name" value="DILUTE DOMAIN-CONTAINING PROTEIN YPR089W"/>
    <property type="match status" value="1"/>
</dbReference>
<dbReference type="OrthoDB" id="426293at2759"/>
<evidence type="ECO:0000313" key="3">
    <source>
        <dbReference type="EMBL" id="KAH8102551.1"/>
    </source>
</evidence>
<feature type="compositionally biased region" description="Polar residues" evidence="1">
    <location>
        <begin position="477"/>
        <end position="490"/>
    </location>
</feature>
<feature type="region of interest" description="Disordered" evidence="1">
    <location>
        <begin position="763"/>
        <end position="788"/>
    </location>
</feature>
<dbReference type="SUPFAM" id="SSF48403">
    <property type="entry name" value="Ankyrin repeat"/>
    <property type="match status" value="1"/>
</dbReference>
<feature type="region of interest" description="Disordered" evidence="1">
    <location>
        <begin position="669"/>
        <end position="704"/>
    </location>
</feature>
<accession>A0A8K0US01</accession>
<comment type="caution">
    <text evidence="3">The sequence shown here is derived from an EMBL/GenBank/DDBJ whole genome shotgun (WGS) entry which is preliminary data.</text>
</comment>
<dbReference type="PANTHER" id="PTHR16027:SF6">
    <property type="entry name" value="DILUTE DOMAIN-CONTAINING PROTEIN"/>
    <property type="match status" value="1"/>
</dbReference>
<dbReference type="AlphaFoldDB" id="A0A8K0US01"/>
<dbReference type="GO" id="GO:0051020">
    <property type="term" value="F:GTPase binding"/>
    <property type="evidence" value="ECO:0007669"/>
    <property type="project" value="TreeGrafter"/>
</dbReference>
<dbReference type="SMART" id="SM01132">
    <property type="entry name" value="DIL"/>
    <property type="match status" value="1"/>
</dbReference>
<protein>
    <submittedName>
        <fullName evidence="3">DIL domain-containing protein</fullName>
    </submittedName>
</protein>
<dbReference type="EMBL" id="JAEVFJ010000009">
    <property type="protein sequence ID" value="KAH8102551.1"/>
    <property type="molecule type" value="Genomic_DNA"/>
</dbReference>
<feature type="region of interest" description="Disordered" evidence="1">
    <location>
        <begin position="477"/>
        <end position="503"/>
    </location>
</feature>
<evidence type="ECO:0000313" key="4">
    <source>
        <dbReference type="Proteomes" id="UP000813824"/>
    </source>
</evidence>
<dbReference type="CDD" id="cd15473">
    <property type="entry name" value="Myo5p-like_CBD_DIL_ANK"/>
    <property type="match status" value="1"/>
</dbReference>
<proteinExistence type="predicted"/>
<gene>
    <name evidence="3" type="ORF">BXZ70DRAFT_789680</name>
</gene>
<feature type="compositionally biased region" description="Basic and acidic residues" evidence="1">
    <location>
        <begin position="765"/>
        <end position="777"/>
    </location>
</feature>
<evidence type="ECO:0000259" key="2">
    <source>
        <dbReference type="PROSITE" id="PS51126"/>
    </source>
</evidence>
<feature type="domain" description="Dilute" evidence="2">
    <location>
        <begin position="317"/>
        <end position="651"/>
    </location>
</feature>
<dbReference type="Gene3D" id="1.25.40.20">
    <property type="entry name" value="Ankyrin repeat-containing domain"/>
    <property type="match status" value="1"/>
</dbReference>
<sequence length="907" mass="101303">MASTSTLPQLDLQVEPDLQPLYPTPAQISHLLSPNVGLSPSQKEELVSHCLTRACIFGDFALLSYLLLDPVTQAFVDLGKQDDDGLGLISTTILGFGSDSDRDVEREECVRLLVSEGADVNLPDFAGWISLHHAALLAPPTLVSHLVTHGCSPLVVTRRNLTALDIVTARATLPGREDVALLLEEAMRSHGWTGGRMEERRRSAEKRRLLLGRQRDVQDDLNKSLNIDPRWWGLPSSDFPEVELLDDEEDDGAEDFDILTPPPDFTSMLVFAPHALPDIFQTLITDFKPTLRNAEPANVLYMLSRFAILHCDHNWVEDLIIGATDAIEDTAFNRAEDLPSLVFWLYNLTIWLHLMKCDDTIRETCELLDSYTLIEEILNSVFVFIIRFAERRIDEMLDTALLDYSPLSSDFDSVQFEGEWSFLRTFAGKKKANGTPSPAKSSGVEGTLSRSPSPPPIALLSSKPGSFASLRQTFSRARNSGSTTPLQSLFTDTPPAPTTPSPQDIISFMTSLHTLLTLSDINPAIITQFWSQVMFWTACETFNRILTRKKYLCRSRALQINMNLSVIEEWVGKMGLPRGIGSHFAPVRDLLIWLQCLSSITEFSNLIATIQNLRRLNPLQMRRAVRDYKYEVNEGRMTDECIQYLAQLQKDWERHRVKVGVEALRKEIGERERERSRDGSDYSPSSGSPGLQDNAPMSPIPSSSPEILAIQKSIDMLFDRGQAKSTWEPPKPPEILGELLDSRHMLPLLLPSDPKMLGAVPSKRAAVEERKRPDLSHGRSASQASIGSRGAMAWRLNSKKLRDVGMGTLQWVDGAVSAARWYRRAVVQIADEPEEVEPPYSNDEEHPSFAEGDEILGYNPMAHLTPLTRKPSARSRGGRGSTITGDDLGHMADFDDNVVEHTQSSFL</sequence>
<reference evidence="3" key="1">
    <citation type="journal article" date="2021" name="New Phytol.">
        <title>Evolutionary innovations through gain and loss of genes in the ectomycorrhizal Boletales.</title>
        <authorList>
            <person name="Wu G."/>
            <person name="Miyauchi S."/>
            <person name="Morin E."/>
            <person name="Kuo A."/>
            <person name="Drula E."/>
            <person name="Varga T."/>
            <person name="Kohler A."/>
            <person name="Feng B."/>
            <person name="Cao Y."/>
            <person name="Lipzen A."/>
            <person name="Daum C."/>
            <person name="Hundley H."/>
            <person name="Pangilinan J."/>
            <person name="Johnson J."/>
            <person name="Barry K."/>
            <person name="LaButti K."/>
            <person name="Ng V."/>
            <person name="Ahrendt S."/>
            <person name="Min B."/>
            <person name="Choi I.G."/>
            <person name="Park H."/>
            <person name="Plett J.M."/>
            <person name="Magnuson J."/>
            <person name="Spatafora J.W."/>
            <person name="Nagy L.G."/>
            <person name="Henrissat B."/>
            <person name="Grigoriev I.V."/>
            <person name="Yang Z.L."/>
            <person name="Xu J."/>
            <person name="Martin F.M."/>
        </authorList>
    </citation>
    <scope>NUCLEOTIDE SEQUENCE</scope>
    <source>
        <strain evidence="3">KKN 215</strain>
    </source>
</reference>
<evidence type="ECO:0000256" key="1">
    <source>
        <dbReference type="SAM" id="MobiDB-lite"/>
    </source>
</evidence>
<organism evidence="3 4">
    <name type="scientific">Cristinia sonorae</name>
    <dbReference type="NCBI Taxonomy" id="1940300"/>
    <lineage>
        <taxon>Eukaryota</taxon>
        <taxon>Fungi</taxon>
        <taxon>Dikarya</taxon>
        <taxon>Basidiomycota</taxon>
        <taxon>Agaricomycotina</taxon>
        <taxon>Agaricomycetes</taxon>
        <taxon>Agaricomycetidae</taxon>
        <taxon>Agaricales</taxon>
        <taxon>Pleurotineae</taxon>
        <taxon>Stephanosporaceae</taxon>
        <taxon>Cristinia</taxon>
    </lineage>
</organism>
<dbReference type="PROSITE" id="PS51126">
    <property type="entry name" value="DILUTE"/>
    <property type="match status" value="1"/>
</dbReference>
<dbReference type="Pfam" id="PF01843">
    <property type="entry name" value="DIL"/>
    <property type="match status" value="1"/>
</dbReference>
<name>A0A8K0US01_9AGAR</name>
<keyword evidence="4" id="KW-1185">Reference proteome</keyword>
<dbReference type="Proteomes" id="UP000813824">
    <property type="component" value="Unassembled WGS sequence"/>
</dbReference>
<dbReference type="InterPro" id="IPR002710">
    <property type="entry name" value="Dilute_dom"/>
</dbReference>
<feature type="compositionally biased region" description="Basic and acidic residues" evidence="1">
    <location>
        <begin position="669"/>
        <end position="680"/>
    </location>
</feature>